<evidence type="ECO:0000313" key="3">
    <source>
        <dbReference type="Proteomes" id="UP000298860"/>
    </source>
</evidence>
<dbReference type="Pfam" id="PF13401">
    <property type="entry name" value="AAA_22"/>
    <property type="match status" value="1"/>
</dbReference>
<gene>
    <name evidence="2" type="ORF">GTS_42840</name>
</gene>
<dbReference type="PANTHER" id="PTHR47691">
    <property type="entry name" value="REGULATOR-RELATED"/>
    <property type="match status" value="1"/>
</dbReference>
<dbReference type="GO" id="GO:0003677">
    <property type="term" value="F:DNA binding"/>
    <property type="evidence" value="ECO:0007669"/>
    <property type="project" value="InterPro"/>
</dbReference>
<dbReference type="AlphaFoldDB" id="A0A4D4J7M3"/>
<accession>A0A4D4J7M3</accession>
<dbReference type="InterPro" id="IPR016032">
    <property type="entry name" value="Sig_transdc_resp-reg_C-effctor"/>
</dbReference>
<dbReference type="Pfam" id="PF00196">
    <property type="entry name" value="GerE"/>
    <property type="match status" value="1"/>
</dbReference>
<protein>
    <submittedName>
        <fullName evidence="2">LuxR family transcriptional regulator</fullName>
    </submittedName>
</protein>
<dbReference type="PROSITE" id="PS50043">
    <property type="entry name" value="HTH_LUXR_2"/>
    <property type="match status" value="1"/>
</dbReference>
<dbReference type="InterPro" id="IPR036388">
    <property type="entry name" value="WH-like_DNA-bd_sf"/>
</dbReference>
<dbReference type="PROSITE" id="PS00622">
    <property type="entry name" value="HTH_LUXR_1"/>
    <property type="match status" value="1"/>
</dbReference>
<dbReference type="Proteomes" id="UP000298860">
    <property type="component" value="Unassembled WGS sequence"/>
</dbReference>
<dbReference type="InterPro" id="IPR049945">
    <property type="entry name" value="AAA_22"/>
</dbReference>
<dbReference type="SUPFAM" id="SSF48452">
    <property type="entry name" value="TPR-like"/>
    <property type="match status" value="1"/>
</dbReference>
<dbReference type="InterPro" id="IPR011990">
    <property type="entry name" value="TPR-like_helical_dom_sf"/>
</dbReference>
<dbReference type="InterPro" id="IPR027417">
    <property type="entry name" value="P-loop_NTPase"/>
</dbReference>
<dbReference type="GO" id="GO:0016887">
    <property type="term" value="F:ATP hydrolysis activity"/>
    <property type="evidence" value="ECO:0007669"/>
    <property type="project" value="InterPro"/>
</dbReference>
<comment type="caution">
    <text evidence="2">The sequence shown here is derived from an EMBL/GenBank/DDBJ whole genome shotgun (WGS) entry which is preliminary data.</text>
</comment>
<organism evidence="2 3">
    <name type="scientific">Gandjariella thermophila</name>
    <dbReference type="NCBI Taxonomy" id="1931992"/>
    <lineage>
        <taxon>Bacteria</taxon>
        <taxon>Bacillati</taxon>
        <taxon>Actinomycetota</taxon>
        <taxon>Actinomycetes</taxon>
        <taxon>Pseudonocardiales</taxon>
        <taxon>Pseudonocardiaceae</taxon>
        <taxon>Gandjariella</taxon>
    </lineage>
</organism>
<evidence type="ECO:0000313" key="2">
    <source>
        <dbReference type="EMBL" id="GDY32651.1"/>
    </source>
</evidence>
<dbReference type="InterPro" id="IPR058852">
    <property type="entry name" value="HTH_77"/>
</dbReference>
<dbReference type="SMART" id="SM00421">
    <property type="entry name" value="HTH_LUXR"/>
    <property type="match status" value="1"/>
</dbReference>
<dbReference type="GO" id="GO:0006355">
    <property type="term" value="P:regulation of DNA-templated transcription"/>
    <property type="evidence" value="ECO:0007669"/>
    <property type="project" value="InterPro"/>
</dbReference>
<keyword evidence="3" id="KW-1185">Reference proteome</keyword>
<dbReference type="SUPFAM" id="SSF52540">
    <property type="entry name" value="P-loop containing nucleoside triphosphate hydrolases"/>
    <property type="match status" value="1"/>
</dbReference>
<dbReference type="Gene3D" id="1.25.40.10">
    <property type="entry name" value="Tetratricopeptide repeat domain"/>
    <property type="match status" value="1"/>
</dbReference>
<reference evidence="3" key="1">
    <citation type="submission" date="2019-04" db="EMBL/GenBank/DDBJ databases">
        <title>Draft genome sequence of Pseudonocardiaceae bacterium SL3-2-4.</title>
        <authorList>
            <person name="Ningsih F."/>
            <person name="Yokota A."/>
            <person name="Sakai Y."/>
            <person name="Nanatani K."/>
            <person name="Yabe S."/>
            <person name="Oetari A."/>
            <person name="Sjamsuridzal W."/>
        </authorList>
    </citation>
    <scope>NUCLEOTIDE SEQUENCE [LARGE SCALE GENOMIC DNA]</scope>
    <source>
        <strain evidence="3">SL3-2-4</strain>
    </source>
</reference>
<feature type="domain" description="HTH luxR-type" evidence="1">
    <location>
        <begin position="735"/>
        <end position="800"/>
    </location>
</feature>
<proteinExistence type="predicted"/>
<dbReference type="Gene3D" id="1.10.10.10">
    <property type="entry name" value="Winged helix-like DNA-binding domain superfamily/Winged helix DNA-binding domain"/>
    <property type="match status" value="1"/>
</dbReference>
<dbReference type="EMBL" id="BJFL01000027">
    <property type="protein sequence ID" value="GDY32651.1"/>
    <property type="molecule type" value="Genomic_DNA"/>
</dbReference>
<name>A0A4D4J7M3_9PSEU</name>
<dbReference type="PANTHER" id="PTHR47691:SF3">
    <property type="entry name" value="HTH-TYPE TRANSCRIPTIONAL REGULATOR RV0890C-RELATED"/>
    <property type="match status" value="1"/>
</dbReference>
<dbReference type="InterPro" id="IPR000792">
    <property type="entry name" value="Tscrpt_reg_LuxR_C"/>
</dbReference>
<sequence>MSPESETTPRSLLRMIGDQGTSSPGDVATLLRPESAEMPAELASFVGRRRELSEARSLLSRSRLLTFTGVGGVGKSRLALRLAAAVRGAYPDGVRVVNVAALSDGRALTRAVGDAFDLPEEHTCRGPTAVAEALAGARSLLVLDNCDRLTDACAELVLALLRTVADMRIVATSRSLLGVFGEHVLAVTGLSVPEPDQPVMPKTLLRYEAPALFAERRAAIQPGFRIDADNCAMVAVLCRRLDGNPLQIELAARRPVPTIEQLVQRSGDRFEFLATQRTLVEPRHRSLRALISSSFELCSPRAQEFWARLSVFPRDFDLAAAEEVCSGGRVDRAEVLDLVTELVNGSILLRHDYDGQPRFRLPSAMREYGRERLAARGDERVFLRRHRDWCLSLARRAEAEWPTHRQLEWFARLHSEHLNLRAAIDFSLATRDEAGAGAELAAALGSYWIASGRLGEGRRCLDRALTLLPTPAAPRAKALRAATVLALLQGDISAGLPLLAEYRTAAHDLGDRSEIAHAAQCSGLASICQADFEQAHRCLTQALAEHRALGDLHGVLAALVLLATAAALAGDGDRARTLGAECVATSQALGEAWYRSYAQWAIGDALWQRGEARQATELVQDSVRLHRHFNDWLGVGLCLGLLAHTAVDGGEGERAAQLLGACRAASRKVTCGRASAYRFSHGRGLRCAGQARDLIGSSAFTVAFSRGTELSHSQVLALVLGAAERKPKKVHPATENACDTILTPREHEVARLIAKGMSNKQIATTLVISQRTVGSHVEHILCKLGFTSRSQVASWLARSGEG</sequence>
<dbReference type="Pfam" id="PF25872">
    <property type="entry name" value="HTH_77"/>
    <property type="match status" value="1"/>
</dbReference>
<dbReference type="PRINTS" id="PR00038">
    <property type="entry name" value="HTHLUXR"/>
</dbReference>
<dbReference type="CDD" id="cd06170">
    <property type="entry name" value="LuxR_C_like"/>
    <property type="match status" value="1"/>
</dbReference>
<evidence type="ECO:0000259" key="1">
    <source>
        <dbReference type="PROSITE" id="PS50043"/>
    </source>
</evidence>
<dbReference type="SUPFAM" id="SSF46894">
    <property type="entry name" value="C-terminal effector domain of the bipartite response regulators"/>
    <property type="match status" value="1"/>
</dbReference>
<dbReference type="Gene3D" id="3.40.50.300">
    <property type="entry name" value="P-loop containing nucleotide triphosphate hydrolases"/>
    <property type="match status" value="1"/>
</dbReference>